<feature type="transmembrane region" description="Helical" evidence="1">
    <location>
        <begin position="21"/>
        <end position="40"/>
    </location>
</feature>
<sequence length="539" mass="57881">MRSASFANVGQLLRINLHDDWLKITLWVVGLVAVIAAAAAKFGDLYGTEAAMKAIVETLRTPSMVAMFGPFFGTEPYRSAMIYGSEMTVFMGMFSAMMNIHIAVGATRAQEDRGTVELVLSRSTGRQSPLLAAILELAAVNLIAGVLESLGLMAASVPGSDASGDWLFGLSLAAFGMMFGTFTLLIAQLASNARGTTMVSYLLLAALYVLRMVTDVQRPQWTRWTVYGWIELTKPYVGNDWMPVLWMAAVCVLMLLVTVPLASVKDLGAGLIPARAGRGAASMLLRGPMSLLVRLERVSAVIWILGMFVLGASYGSIFGTVGDLASSSGVLGNFLAGTSKAAGIHAIVLSLSGTLTSIFAVVVSIPAILVILRLNADEGKGYLEMLHAKRLSRRHLSLVFLIFAAFIGTVCLAAAVLGLGLVGNQAMDQPIALSTYMRGFLGFWPAVMVVCAMAALLSGCAPRFQKVIWIVPVYGFMSLYLADLMNLPKWTRRLSPYGWVNSVPAGTVDWATFSWMTGLSLVLCVIAIECYRRRDLVLG</sequence>
<dbReference type="EMBL" id="CP129675">
    <property type="protein sequence ID" value="XDS46741.1"/>
    <property type="molecule type" value="Genomic_DNA"/>
</dbReference>
<reference evidence="2" key="1">
    <citation type="submission" date="2023-07" db="EMBL/GenBank/DDBJ databases">
        <title>Bifidobacterium aquikefiriaerophilum sp. nov. and Bifidobacterium eccum sp. nov., isolated from water kefir.</title>
        <authorList>
            <person name="Breselge S."/>
            <person name="Bellassi P."/>
            <person name="Barcenilla C."/>
            <person name="Alvarez-Ordonez A."/>
            <person name="Morelli L."/>
            <person name="Cotter P.D."/>
        </authorList>
    </citation>
    <scope>NUCLEOTIDE SEQUENCE</scope>
    <source>
        <strain evidence="4">WK012_4_13</strain>
        <strain evidence="3">WK013_4_14</strain>
        <strain evidence="2">WK048_4_13</strain>
    </source>
</reference>
<protein>
    <recommendedName>
        <fullName evidence="5">ABC transporter permease</fullName>
    </recommendedName>
</protein>
<evidence type="ECO:0000313" key="2">
    <source>
        <dbReference type="EMBL" id="XDS46741.1"/>
    </source>
</evidence>
<proteinExistence type="predicted"/>
<feature type="transmembrane region" description="Helical" evidence="1">
    <location>
        <begin position="507"/>
        <end position="528"/>
    </location>
</feature>
<feature type="transmembrane region" description="Helical" evidence="1">
    <location>
        <begin position="442"/>
        <end position="460"/>
    </location>
</feature>
<feature type="transmembrane region" description="Helical" evidence="1">
    <location>
        <begin position="198"/>
        <end position="214"/>
    </location>
</feature>
<dbReference type="EMBL" id="CP129683">
    <property type="protein sequence ID" value="XDS49881.1"/>
    <property type="molecule type" value="Genomic_DNA"/>
</dbReference>
<feature type="transmembrane region" description="Helical" evidence="1">
    <location>
        <begin position="342"/>
        <end position="375"/>
    </location>
</feature>
<keyword evidence="1" id="KW-0812">Transmembrane</keyword>
<keyword evidence="1" id="KW-0472">Membrane</keyword>
<feature type="transmembrane region" description="Helical" evidence="1">
    <location>
        <begin position="130"/>
        <end position="154"/>
    </location>
</feature>
<gene>
    <name evidence="4" type="ORF">QN062_05535</name>
    <name evidence="3" type="ORF">QN216_09545</name>
    <name evidence="2" type="ORF">QN217_00920</name>
</gene>
<feature type="transmembrane region" description="Helical" evidence="1">
    <location>
        <begin position="467"/>
        <end position="487"/>
    </location>
</feature>
<evidence type="ECO:0000313" key="4">
    <source>
        <dbReference type="EMBL" id="XDS49881.1"/>
    </source>
</evidence>
<dbReference type="AlphaFoldDB" id="A0AB39UCQ9"/>
<accession>A0AB39UCQ9</accession>
<dbReference type="EMBL" id="CP129682">
    <property type="protein sequence ID" value="XDS48553.1"/>
    <property type="molecule type" value="Genomic_DNA"/>
</dbReference>
<evidence type="ECO:0000313" key="3">
    <source>
        <dbReference type="EMBL" id="XDS48553.1"/>
    </source>
</evidence>
<dbReference type="KEGG" id="bfk:QN062_05535"/>
<feature type="transmembrane region" description="Helical" evidence="1">
    <location>
        <begin position="396"/>
        <end position="422"/>
    </location>
</feature>
<feature type="transmembrane region" description="Helical" evidence="1">
    <location>
        <begin position="244"/>
        <end position="264"/>
    </location>
</feature>
<evidence type="ECO:0008006" key="5">
    <source>
        <dbReference type="Google" id="ProtNLM"/>
    </source>
</evidence>
<organism evidence="2">
    <name type="scientific">Bifidobacterium fermentum</name>
    <dbReference type="NCBI Taxonomy" id="3059035"/>
    <lineage>
        <taxon>Bacteria</taxon>
        <taxon>Bacillati</taxon>
        <taxon>Actinomycetota</taxon>
        <taxon>Actinomycetes</taxon>
        <taxon>Bifidobacteriales</taxon>
        <taxon>Bifidobacteriaceae</taxon>
        <taxon>Bifidobacterium</taxon>
    </lineage>
</organism>
<feature type="transmembrane region" description="Helical" evidence="1">
    <location>
        <begin position="300"/>
        <end position="322"/>
    </location>
</feature>
<evidence type="ECO:0000256" key="1">
    <source>
        <dbReference type="SAM" id="Phobius"/>
    </source>
</evidence>
<name>A0AB39UCQ9_9BIFI</name>
<feature type="transmembrane region" description="Helical" evidence="1">
    <location>
        <begin position="87"/>
        <end position="109"/>
    </location>
</feature>
<keyword evidence="1" id="KW-1133">Transmembrane helix</keyword>
<feature type="transmembrane region" description="Helical" evidence="1">
    <location>
        <begin position="166"/>
        <end position="186"/>
    </location>
</feature>
<dbReference type="RefSeq" id="WP_369340852.1">
    <property type="nucleotide sequence ID" value="NZ_CP129675.1"/>
</dbReference>